<dbReference type="Gene3D" id="1.25.40.10">
    <property type="entry name" value="Tetratricopeptide repeat domain"/>
    <property type="match status" value="1"/>
</dbReference>
<dbReference type="InterPro" id="IPR011990">
    <property type="entry name" value="TPR-like_helical_dom_sf"/>
</dbReference>
<dbReference type="PROSITE" id="PS50005">
    <property type="entry name" value="TPR"/>
    <property type="match status" value="1"/>
</dbReference>
<protein>
    <submittedName>
        <fullName evidence="2">Uncharacterized protein</fullName>
    </submittedName>
</protein>
<dbReference type="PANTHER" id="PTHR44102">
    <property type="entry name" value="PROTEIN NPG1"/>
    <property type="match status" value="1"/>
</dbReference>
<evidence type="ECO:0000256" key="1">
    <source>
        <dbReference type="PROSITE-ProRule" id="PRU00339"/>
    </source>
</evidence>
<dbReference type="InterPro" id="IPR043376">
    <property type="entry name" value="NPG1-like"/>
</dbReference>
<accession>A0AAV8TLT0</accession>
<feature type="repeat" description="TPR" evidence="1">
    <location>
        <begin position="77"/>
        <end position="110"/>
    </location>
</feature>
<keyword evidence="1" id="KW-0802">TPR repeat</keyword>
<keyword evidence="3" id="KW-1185">Reference proteome</keyword>
<dbReference type="SUPFAM" id="SSF48452">
    <property type="entry name" value="TPR-like"/>
    <property type="match status" value="1"/>
</dbReference>
<dbReference type="InterPro" id="IPR019734">
    <property type="entry name" value="TPR_rpt"/>
</dbReference>
<sequence length="188" mass="20835">MDDIILVKTGQIVRPRTVQTASILGMLGMFQNANVNPAKRLELEVWHDLASVYISLSRWRDAEICLSKSKAISSYSASRCHTSGLLYEAKGLHKEAVKSFVGALDIDPTHVPSLISTAVALRRFGNQSNEVVRSLLMDALRLDRMNSSAWYNLGLLYKDEGAPSCIEAAECHGQLLNLVFAIGRMLDW</sequence>
<gene>
    <name evidence="2" type="ORF">K2173_011071</name>
</gene>
<proteinExistence type="predicted"/>
<organism evidence="2 3">
    <name type="scientific">Erythroxylum novogranatense</name>
    <dbReference type="NCBI Taxonomy" id="1862640"/>
    <lineage>
        <taxon>Eukaryota</taxon>
        <taxon>Viridiplantae</taxon>
        <taxon>Streptophyta</taxon>
        <taxon>Embryophyta</taxon>
        <taxon>Tracheophyta</taxon>
        <taxon>Spermatophyta</taxon>
        <taxon>Magnoliopsida</taxon>
        <taxon>eudicotyledons</taxon>
        <taxon>Gunneridae</taxon>
        <taxon>Pentapetalae</taxon>
        <taxon>rosids</taxon>
        <taxon>fabids</taxon>
        <taxon>Malpighiales</taxon>
        <taxon>Erythroxylaceae</taxon>
        <taxon>Erythroxylum</taxon>
    </lineage>
</organism>
<dbReference type="PANTHER" id="PTHR44102:SF12">
    <property type="entry name" value="PROTEIN NPGR2"/>
    <property type="match status" value="1"/>
</dbReference>
<dbReference type="Proteomes" id="UP001159364">
    <property type="component" value="Linkage Group LG04"/>
</dbReference>
<evidence type="ECO:0000313" key="3">
    <source>
        <dbReference type="Proteomes" id="UP001159364"/>
    </source>
</evidence>
<dbReference type="Pfam" id="PF13181">
    <property type="entry name" value="TPR_8"/>
    <property type="match status" value="1"/>
</dbReference>
<comment type="caution">
    <text evidence="2">The sequence shown here is derived from an EMBL/GenBank/DDBJ whole genome shotgun (WGS) entry which is preliminary data.</text>
</comment>
<reference evidence="2 3" key="1">
    <citation type="submission" date="2021-09" db="EMBL/GenBank/DDBJ databases">
        <title>Genomic insights and catalytic innovation underlie evolution of tropane alkaloids biosynthesis.</title>
        <authorList>
            <person name="Wang Y.-J."/>
            <person name="Tian T."/>
            <person name="Huang J.-P."/>
            <person name="Huang S.-X."/>
        </authorList>
    </citation>
    <scope>NUCLEOTIDE SEQUENCE [LARGE SCALE GENOMIC DNA]</scope>
    <source>
        <strain evidence="2">KIB-2018</strain>
        <tissue evidence="2">Leaf</tissue>
    </source>
</reference>
<name>A0AAV8TLT0_9ROSI</name>
<dbReference type="EMBL" id="JAIWQS010000004">
    <property type="protein sequence ID" value="KAJ8766893.1"/>
    <property type="molecule type" value="Genomic_DNA"/>
</dbReference>
<evidence type="ECO:0000313" key="2">
    <source>
        <dbReference type="EMBL" id="KAJ8766893.1"/>
    </source>
</evidence>
<dbReference type="AlphaFoldDB" id="A0AAV8TLT0"/>